<evidence type="ECO:0000313" key="2">
    <source>
        <dbReference type="EMBL" id="MCM2533242.1"/>
    </source>
</evidence>
<comment type="caution">
    <text evidence="2">The sequence shown here is derived from an EMBL/GenBank/DDBJ whole genome shotgun (WGS) entry which is preliminary data.</text>
</comment>
<evidence type="ECO:0008006" key="4">
    <source>
        <dbReference type="Google" id="ProtNLM"/>
    </source>
</evidence>
<sequence>MMNDELWFNVSAFRLYVWILLKAAYEDGIVLNGMRLKKGQYVRAYSQLSEDLMYIEGRAKKALAKSTVKRAVDKLVKKGLLIAEKTPLGTLFTVVNSDDFKCLDGTGDFFFPPFRETAVEHPQNDKNTELEQNKSNQEFKNLRKNEEYPSPENWKDYSQELQDKKIDYQICLAPADDNAEGKEKRIERIASRFITLRNNGVFLSLKDELAIERICELPVKTEQLETWLEEIFSEYHMKSPNGKISSALYCEKVIRTKLEVEKNGKQPKKSKRKNPCLSGLNV</sequence>
<gene>
    <name evidence="2" type="ORF">NDK43_13590</name>
</gene>
<evidence type="ECO:0000256" key="1">
    <source>
        <dbReference type="SAM" id="MobiDB-lite"/>
    </source>
</evidence>
<evidence type="ECO:0000313" key="3">
    <source>
        <dbReference type="Proteomes" id="UP001523262"/>
    </source>
</evidence>
<protein>
    <recommendedName>
        <fullName evidence="4">Replication protein</fullName>
    </recommendedName>
</protein>
<feature type="compositionally biased region" description="Basic and acidic residues" evidence="1">
    <location>
        <begin position="140"/>
        <end position="154"/>
    </location>
</feature>
<keyword evidence="3" id="KW-1185">Reference proteome</keyword>
<dbReference type="Proteomes" id="UP001523262">
    <property type="component" value="Unassembled WGS sequence"/>
</dbReference>
<feature type="region of interest" description="Disordered" evidence="1">
    <location>
        <begin position="121"/>
        <end position="154"/>
    </location>
</feature>
<reference evidence="2 3" key="1">
    <citation type="submission" date="2022-06" db="EMBL/GenBank/DDBJ databases">
        <authorList>
            <person name="Jeon C.O."/>
        </authorList>
    </citation>
    <scope>NUCLEOTIDE SEQUENCE [LARGE SCALE GENOMIC DNA]</scope>
    <source>
        <strain evidence="2 3">KCTC 13943</strain>
    </source>
</reference>
<feature type="region of interest" description="Disordered" evidence="1">
    <location>
        <begin position="261"/>
        <end position="282"/>
    </location>
</feature>
<proteinExistence type="predicted"/>
<organism evidence="2 3">
    <name type="scientific">Neobacillus pocheonensis</name>
    <dbReference type="NCBI Taxonomy" id="363869"/>
    <lineage>
        <taxon>Bacteria</taxon>
        <taxon>Bacillati</taxon>
        <taxon>Bacillota</taxon>
        <taxon>Bacilli</taxon>
        <taxon>Bacillales</taxon>
        <taxon>Bacillaceae</taxon>
        <taxon>Neobacillus</taxon>
    </lineage>
</organism>
<name>A0ABT0WDX3_9BACI</name>
<accession>A0ABT0WDX3</accession>
<dbReference type="EMBL" id="JAMQCR010000001">
    <property type="protein sequence ID" value="MCM2533242.1"/>
    <property type="molecule type" value="Genomic_DNA"/>
</dbReference>
<feature type="compositionally biased region" description="Basic and acidic residues" evidence="1">
    <location>
        <begin position="121"/>
        <end position="132"/>
    </location>
</feature>
<feature type="compositionally biased region" description="Basic residues" evidence="1">
    <location>
        <begin position="265"/>
        <end position="274"/>
    </location>
</feature>